<dbReference type="Proteomes" id="UP000653156">
    <property type="component" value="Chromosome"/>
</dbReference>
<keyword evidence="1" id="KW-0812">Transmembrane</keyword>
<feature type="transmembrane region" description="Helical" evidence="1">
    <location>
        <begin position="86"/>
        <end position="104"/>
    </location>
</feature>
<proteinExistence type="predicted"/>
<feature type="transmembrane region" description="Helical" evidence="1">
    <location>
        <begin position="62"/>
        <end position="80"/>
    </location>
</feature>
<evidence type="ECO:0000313" key="3">
    <source>
        <dbReference type="Proteomes" id="UP000653156"/>
    </source>
</evidence>
<dbReference type="Pfam" id="PF09842">
    <property type="entry name" value="DUF2069"/>
    <property type="match status" value="1"/>
</dbReference>
<gene>
    <name evidence="2" type="ORF">JQU52_02045</name>
</gene>
<organism evidence="2 3">
    <name type="scientific">Paralysiella testudinis</name>
    <dbReference type="NCBI Taxonomy" id="2809020"/>
    <lineage>
        <taxon>Bacteria</taxon>
        <taxon>Pseudomonadati</taxon>
        <taxon>Pseudomonadota</taxon>
        <taxon>Betaproteobacteria</taxon>
        <taxon>Neisseriales</taxon>
        <taxon>Neisseriaceae</taxon>
        <taxon>Paralysiella</taxon>
    </lineage>
</organism>
<evidence type="ECO:0000313" key="2">
    <source>
        <dbReference type="EMBL" id="QRQ82224.1"/>
    </source>
</evidence>
<accession>A0A892ZKZ9</accession>
<keyword evidence="3" id="KW-1185">Reference proteome</keyword>
<name>A0A892ZKZ9_9NEIS</name>
<sequence length="117" mass="13005">MKLNRQQILLVAITAWVGLIIISLGWELWWAPLRSGGSWLALKALPLCLPLAGILKGKIYTYQYASMLVLFYAAEAVMRLFDATAASRWCAAAALLCAVVFFVADLRYLQLARREAA</sequence>
<dbReference type="AlphaFoldDB" id="A0A892ZKZ9"/>
<feature type="transmembrane region" description="Helical" evidence="1">
    <location>
        <begin position="7"/>
        <end position="26"/>
    </location>
</feature>
<dbReference type="EMBL" id="CP069798">
    <property type="protein sequence ID" value="QRQ82224.1"/>
    <property type="molecule type" value="Genomic_DNA"/>
</dbReference>
<feature type="transmembrane region" description="Helical" evidence="1">
    <location>
        <begin position="38"/>
        <end position="55"/>
    </location>
</feature>
<keyword evidence="1" id="KW-1133">Transmembrane helix</keyword>
<dbReference type="RefSeq" id="WP_230339518.1">
    <property type="nucleotide sequence ID" value="NZ_CP069798.1"/>
</dbReference>
<keyword evidence="1" id="KW-0472">Membrane</keyword>
<dbReference type="KEGG" id="ptes:JQU52_02045"/>
<dbReference type="InterPro" id="IPR018643">
    <property type="entry name" value="DUF2069_membrane"/>
</dbReference>
<evidence type="ECO:0000256" key="1">
    <source>
        <dbReference type="SAM" id="Phobius"/>
    </source>
</evidence>
<protein>
    <submittedName>
        <fullName evidence="2">DUF2069 domain-containing protein</fullName>
    </submittedName>
</protein>
<reference evidence="2" key="1">
    <citation type="submission" date="2021-02" db="EMBL/GenBank/DDBJ databases">
        <title>Neisseriaceae sp. 26B isolated from the cloaca of a Common Toad-headed Turtle (Mesoclemmys nasuta).</title>
        <authorList>
            <person name="Spergser J."/>
            <person name="Busse H.-J."/>
        </authorList>
    </citation>
    <scope>NUCLEOTIDE SEQUENCE</scope>
    <source>
        <strain evidence="2">26B</strain>
    </source>
</reference>